<feature type="region of interest" description="Disordered" evidence="1">
    <location>
        <begin position="944"/>
        <end position="968"/>
    </location>
</feature>
<dbReference type="EMBL" id="VUNS01000007">
    <property type="protein sequence ID" value="MST97142.1"/>
    <property type="molecule type" value="Genomic_DNA"/>
</dbReference>
<evidence type="ECO:0000313" key="3">
    <source>
        <dbReference type="Proteomes" id="UP000435649"/>
    </source>
</evidence>
<evidence type="ECO:0008006" key="4">
    <source>
        <dbReference type="Google" id="ProtNLM"/>
    </source>
</evidence>
<feature type="compositionally biased region" description="Polar residues" evidence="1">
    <location>
        <begin position="1012"/>
        <end position="1023"/>
    </location>
</feature>
<evidence type="ECO:0000313" key="2">
    <source>
        <dbReference type="EMBL" id="MST97142.1"/>
    </source>
</evidence>
<dbReference type="PANTHER" id="PTHR36848">
    <property type="entry name" value="DNA-BINDING PROTEIN (PUTATIVE SECRETED PROTEIN)-RELATED"/>
    <property type="match status" value="1"/>
</dbReference>
<organism evidence="2 3">
    <name type="scientific">Victivallis lenta</name>
    <dbReference type="NCBI Taxonomy" id="2606640"/>
    <lineage>
        <taxon>Bacteria</taxon>
        <taxon>Pseudomonadati</taxon>
        <taxon>Lentisphaerota</taxon>
        <taxon>Lentisphaeria</taxon>
        <taxon>Victivallales</taxon>
        <taxon>Victivallaceae</taxon>
        <taxon>Victivallis</taxon>
    </lineage>
</organism>
<accession>A0A844G2K7</accession>
<dbReference type="AlphaFoldDB" id="A0A844G2K7"/>
<keyword evidence="3" id="KW-1185">Reference proteome</keyword>
<comment type="caution">
    <text evidence="2">The sequence shown here is derived from an EMBL/GenBank/DDBJ whole genome shotgun (WGS) entry which is preliminary data.</text>
</comment>
<feature type="region of interest" description="Disordered" evidence="1">
    <location>
        <begin position="993"/>
        <end position="1023"/>
    </location>
</feature>
<reference evidence="2 3" key="1">
    <citation type="submission" date="2019-08" db="EMBL/GenBank/DDBJ databases">
        <title>In-depth cultivation of the pig gut microbiome towards novel bacterial diversity and tailored functional studies.</title>
        <authorList>
            <person name="Wylensek D."/>
            <person name="Hitch T.C.A."/>
            <person name="Clavel T."/>
        </authorList>
    </citation>
    <scope>NUCLEOTIDE SEQUENCE [LARGE SCALE GENOMIC DNA]</scope>
    <source>
        <strain evidence="2 3">BBE-744-WT-12</strain>
    </source>
</reference>
<dbReference type="InterPro" id="IPR053161">
    <property type="entry name" value="Ulvan_degrading_GH"/>
</dbReference>
<dbReference type="Proteomes" id="UP000435649">
    <property type="component" value="Unassembled WGS sequence"/>
</dbReference>
<dbReference type="RefSeq" id="WP_154417960.1">
    <property type="nucleotide sequence ID" value="NZ_VUNS01000007.1"/>
</dbReference>
<sequence>MTCSCKTTAPVPNEYRTVPFWSWNDELEPDELVRQIRAMKQAGLGGFFMHARSGLKTPYMGERWFECVKACILEAERLGLDAWLYDEIGWPSGFGGGEVNASGDEFRQKFLRFRTVRREECAVEQVAGLYSPDGSRYLGSDPSELPAGEILEITYEVNPFYVDVLNPAVTEKFLAVTHQRYFDTLGAGLCRRIKGIFTDEPQVVIGRPVWSPTLNAAYRRRYGRELTPELPMLRLDLPGAAAFRIRFYGLVAELFSRNYTGRIGAWCRTHGWEFTGHQVQEINYAEAVCSNGAVMPHYRHYTIPGADWLGFAEPSVYVFTQPASAAAQSGRKRVMAEAFAMCGWNLNFRGMKHLYSQMQLLGINFLCTHLQSYSLRGMRKRDYPPSLAPHQPWWPDYRQLNDAFARLNRLLAEGENPVDTLVLHSQSSAWALYRDRMEDERIAPLCRSIESLSERLYRNFVPFHYADESMLAASGACAADGTLQLGCCRYRQVILPETVNFPAAVLELLRKFPGPIWRSGERHALLVDGEPAPAETAAWFEALPELPDQLPFRGILSVSGAGTVRATRRIYDDGVIYFLVNTAETAAAEAEITLPEPFASLERIDPETGEPDPFPLRDGTRFHYTFPPAGTLLLRARKTAGAAPVPETVPETAALPLPAEARLRLLNDNFLPLDRAAYSVDGGAFIDADVSSIQWRLLALRRPCDLVMRFRFETGETFAPDTPLSLVMEEPERYRLRFNGIDVPAQACGTVFDRAFRRVALPEGAVRRGGNTIELAVRFGQGEQVYDDLDRAGRFETEFNRLAFDLEIEPLFLAGKFGVSGAGEWRELPHGALRQSGSFRLEALPERIDPARLAQNGLPFFAGKLALDFACELPETAARAQIETGLDGANSVRFSVDGRACGFAWCEPFESRDCAAQLRPGGCTVTLELTTSLRNLLGPFHLSEGESRSVGPLSFSREPNGVTPQEPPPYDAGYCVVATGARGSRITVSQKLIPEQGTGKARRRICSDARQDTMSSFRNKLQA</sequence>
<dbReference type="PANTHER" id="PTHR36848:SF2">
    <property type="entry name" value="SECRETED PROTEIN"/>
    <property type="match status" value="1"/>
</dbReference>
<proteinExistence type="predicted"/>
<name>A0A844G2K7_9BACT</name>
<gene>
    <name evidence="2" type="ORF">FYJ85_08810</name>
</gene>
<evidence type="ECO:0000256" key="1">
    <source>
        <dbReference type="SAM" id="MobiDB-lite"/>
    </source>
</evidence>
<protein>
    <recommendedName>
        <fullName evidence="4">Alpha-L-rhamnosidase-like protein</fullName>
    </recommendedName>
</protein>